<keyword evidence="3" id="KW-1185">Reference proteome</keyword>
<dbReference type="OrthoDB" id="2659138at2"/>
<dbReference type="EMBL" id="NOJZ02000007">
    <property type="protein sequence ID" value="RDY23871.1"/>
    <property type="molecule type" value="Genomic_DNA"/>
</dbReference>
<keyword evidence="1" id="KW-0472">Membrane</keyword>
<name>A0A255HQ56_9FIRM</name>
<evidence type="ECO:0000313" key="2">
    <source>
        <dbReference type="EMBL" id="RDY23871.1"/>
    </source>
</evidence>
<feature type="transmembrane region" description="Helical" evidence="1">
    <location>
        <begin position="92"/>
        <end position="115"/>
    </location>
</feature>
<feature type="transmembrane region" description="Helical" evidence="1">
    <location>
        <begin position="136"/>
        <end position="159"/>
    </location>
</feature>
<dbReference type="RefSeq" id="WP_095405088.1">
    <property type="nucleotide sequence ID" value="NZ_NOJZ02000007.1"/>
</dbReference>
<organism evidence="2 3">
    <name type="scientific">Romboutsia maritimum</name>
    <dbReference type="NCBI Taxonomy" id="2020948"/>
    <lineage>
        <taxon>Bacteria</taxon>
        <taxon>Bacillati</taxon>
        <taxon>Bacillota</taxon>
        <taxon>Clostridia</taxon>
        <taxon>Peptostreptococcales</taxon>
        <taxon>Peptostreptococcaceae</taxon>
        <taxon>Romboutsia</taxon>
    </lineage>
</organism>
<feature type="transmembrane region" description="Helical" evidence="1">
    <location>
        <begin position="459"/>
        <end position="476"/>
    </location>
</feature>
<proteinExistence type="predicted"/>
<feature type="transmembrane region" description="Helical" evidence="1">
    <location>
        <begin position="61"/>
        <end position="80"/>
    </location>
</feature>
<dbReference type="AlphaFoldDB" id="A0A255HQ56"/>
<gene>
    <name evidence="2" type="ORF">CHF27_005840</name>
</gene>
<keyword evidence="1" id="KW-1133">Transmembrane helix</keyword>
<feature type="transmembrane region" description="Helical" evidence="1">
    <location>
        <begin position="165"/>
        <end position="191"/>
    </location>
</feature>
<comment type="caution">
    <text evidence="2">The sequence shown here is derived from an EMBL/GenBank/DDBJ whole genome shotgun (WGS) entry which is preliminary data.</text>
</comment>
<feature type="transmembrane region" description="Helical" evidence="1">
    <location>
        <begin position="346"/>
        <end position="365"/>
    </location>
</feature>
<evidence type="ECO:0000256" key="1">
    <source>
        <dbReference type="SAM" id="Phobius"/>
    </source>
</evidence>
<feature type="transmembrane region" description="Helical" evidence="1">
    <location>
        <begin position="496"/>
        <end position="516"/>
    </location>
</feature>
<feature type="transmembrane region" description="Helical" evidence="1">
    <location>
        <begin position="203"/>
        <end position="222"/>
    </location>
</feature>
<keyword evidence="1" id="KW-0812">Transmembrane</keyword>
<reference evidence="2 3" key="1">
    <citation type="journal article" date="2017" name="Genome Announc.">
        <title>Draft Genome Sequence of Romboutsia maritimum sp. nov. Strain CCRI-22766(T), Isolated from Coastal Estuarine Mud.</title>
        <authorList>
            <person name="Maheux A.F."/>
            <person name="Boudreau D.K."/>
            <person name="Berube E."/>
            <person name="Boissinot M."/>
            <person name="Raymond F."/>
            <person name="Brodeur S."/>
            <person name="Corbeil J."/>
            <person name="Brightwell G."/>
            <person name="Broda D."/>
            <person name="Omar R.F."/>
            <person name="Bergeron M.G."/>
        </authorList>
    </citation>
    <scope>NUCLEOTIDE SEQUENCE [LARGE SCALE GENOMIC DNA]</scope>
    <source>
        <strain evidence="2 3">CCRI-22766</strain>
    </source>
</reference>
<feature type="transmembrane region" description="Helical" evidence="1">
    <location>
        <begin position="261"/>
        <end position="284"/>
    </location>
</feature>
<accession>A0A255HQ56</accession>
<feature type="transmembrane region" description="Helical" evidence="1">
    <location>
        <begin position="431"/>
        <end position="453"/>
    </location>
</feature>
<sequence length="546" mass="63182">MKEFFALKILDLFKGIYIKVGVNYDLMRLIIKSKLLMDSRRVSNLNYSENEKKPKKETNHFYASLIIYLIVGLFTAPIIAMDIAPIVKMTSYLGIFMIIILTIFISDFSTVILDVNDKEILYTKGVDLKTLNAAKVTHIFIYISLLSLSISFGALVLSLKYGMGFFLLFLISIFLIDILMIIVTAIMYLIILKLFKGEKLKDMINIVQIGFLLMFTFGYQFIARAFDIMDFSYVYSPKVWNILIPPMWFGSNFNILQGEEINSILIILSLLSIVVPIISIILYIKLIPVFEESLHKLSDNTYNKKKNKESLMNKVSKLICRNKEDMIFFIFVNDILSKDRDFKMKAYPSLAMAMFMPIFMIISAYDGTGIKSFLMEMKQSSFFFTAYMFVIMVTNIITMTRYSNEYEASWIYEILPINNKKYIYTGMFKAILYRFISPIFLVISIVFIMIFGVRVIKHLILIYLSTILISMFIFKVNKKELPFSTKYQVSNSGSSIITMIQSVLFLGIMAAIHAGINMMNLTLVIWIYACILVIAIRLFWNKTFKI</sequence>
<feature type="transmembrane region" description="Helical" evidence="1">
    <location>
        <begin position="522"/>
        <end position="540"/>
    </location>
</feature>
<protein>
    <submittedName>
        <fullName evidence="2">Uncharacterized protein</fullName>
    </submittedName>
</protein>
<evidence type="ECO:0000313" key="3">
    <source>
        <dbReference type="Proteomes" id="UP000243494"/>
    </source>
</evidence>
<feature type="transmembrane region" description="Helical" evidence="1">
    <location>
        <begin position="380"/>
        <end position="398"/>
    </location>
</feature>
<dbReference type="Proteomes" id="UP000243494">
    <property type="component" value="Unassembled WGS sequence"/>
</dbReference>